<dbReference type="InterPro" id="IPR000210">
    <property type="entry name" value="BTB/POZ_dom"/>
</dbReference>
<organism evidence="2 3">
    <name type="scientific">Gymnopilus junonius</name>
    <name type="common">Spectacular rustgill mushroom</name>
    <name type="synonym">Gymnopilus spectabilis subsp. junonius</name>
    <dbReference type="NCBI Taxonomy" id="109634"/>
    <lineage>
        <taxon>Eukaryota</taxon>
        <taxon>Fungi</taxon>
        <taxon>Dikarya</taxon>
        <taxon>Basidiomycota</taxon>
        <taxon>Agaricomycotina</taxon>
        <taxon>Agaricomycetes</taxon>
        <taxon>Agaricomycetidae</taxon>
        <taxon>Agaricales</taxon>
        <taxon>Agaricineae</taxon>
        <taxon>Hymenogastraceae</taxon>
        <taxon>Gymnopilus</taxon>
    </lineage>
</organism>
<keyword evidence="3" id="KW-1185">Reference proteome</keyword>
<name>A0A9P5NHZ5_GYMJU</name>
<dbReference type="SUPFAM" id="SSF54695">
    <property type="entry name" value="POZ domain"/>
    <property type="match status" value="1"/>
</dbReference>
<gene>
    <name evidence="2" type="ORF">CPB84DRAFT_1683980</name>
</gene>
<comment type="caution">
    <text evidence="2">The sequence shown here is derived from an EMBL/GenBank/DDBJ whole genome shotgun (WGS) entry which is preliminary data.</text>
</comment>
<feature type="non-terminal residue" evidence="2">
    <location>
        <position position="131"/>
    </location>
</feature>
<dbReference type="OrthoDB" id="3044562at2759"/>
<evidence type="ECO:0000313" key="3">
    <source>
        <dbReference type="Proteomes" id="UP000724874"/>
    </source>
</evidence>
<reference evidence="2" key="1">
    <citation type="submission" date="2020-11" db="EMBL/GenBank/DDBJ databases">
        <authorList>
            <consortium name="DOE Joint Genome Institute"/>
            <person name="Ahrendt S."/>
            <person name="Riley R."/>
            <person name="Andreopoulos W."/>
            <person name="LaButti K."/>
            <person name="Pangilinan J."/>
            <person name="Ruiz-duenas F.J."/>
            <person name="Barrasa J.M."/>
            <person name="Sanchez-Garcia M."/>
            <person name="Camarero S."/>
            <person name="Miyauchi S."/>
            <person name="Serrano A."/>
            <person name="Linde D."/>
            <person name="Babiker R."/>
            <person name="Drula E."/>
            <person name="Ayuso-Fernandez I."/>
            <person name="Pacheco R."/>
            <person name="Padilla G."/>
            <person name="Ferreira P."/>
            <person name="Barriuso J."/>
            <person name="Kellner H."/>
            <person name="Castanera R."/>
            <person name="Alfaro M."/>
            <person name="Ramirez L."/>
            <person name="Pisabarro A.G."/>
            <person name="Kuo A."/>
            <person name="Tritt A."/>
            <person name="Lipzen A."/>
            <person name="He G."/>
            <person name="Yan M."/>
            <person name="Ng V."/>
            <person name="Cullen D."/>
            <person name="Martin F."/>
            <person name="Rosso M.-N."/>
            <person name="Henrissat B."/>
            <person name="Hibbett D."/>
            <person name="Martinez A.T."/>
            <person name="Grigoriev I.V."/>
        </authorList>
    </citation>
    <scope>NUCLEOTIDE SEQUENCE</scope>
    <source>
        <strain evidence="2">AH 44721</strain>
    </source>
</reference>
<dbReference type="Pfam" id="PF00651">
    <property type="entry name" value="BTB"/>
    <property type="match status" value="1"/>
</dbReference>
<dbReference type="AlphaFoldDB" id="A0A9P5NHZ5"/>
<accession>A0A9P5NHZ5</accession>
<evidence type="ECO:0000313" key="2">
    <source>
        <dbReference type="EMBL" id="KAF8889159.1"/>
    </source>
</evidence>
<protein>
    <recommendedName>
        <fullName evidence="1">BTB domain-containing protein</fullName>
    </recommendedName>
</protein>
<feature type="domain" description="BTB" evidence="1">
    <location>
        <begin position="7"/>
        <end position="73"/>
    </location>
</feature>
<proteinExistence type="predicted"/>
<dbReference type="Proteomes" id="UP000724874">
    <property type="component" value="Unassembled WGS sequence"/>
</dbReference>
<dbReference type="Gene3D" id="3.30.710.10">
    <property type="entry name" value="Potassium Channel Kv1.1, Chain A"/>
    <property type="match status" value="1"/>
</dbReference>
<sequence>HSDVRFADGTVIFQAQTTQFRVHKSVLFRHSCHFSRMFSTSSYTRRKVISPPVILLLEAADDWRNVLLILYDGLKYVIRFLSFQVVQAMLLLERKYEFEHFRSLSTKALTADLPIELNLWEKKYLSTNVRE</sequence>
<dbReference type="EMBL" id="JADNYJ010000081">
    <property type="protein sequence ID" value="KAF8889159.1"/>
    <property type="molecule type" value="Genomic_DNA"/>
</dbReference>
<dbReference type="InterPro" id="IPR011333">
    <property type="entry name" value="SKP1/BTB/POZ_sf"/>
</dbReference>
<dbReference type="PROSITE" id="PS50097">
    <property type="entry name" value="BTB"/>
    <property type="match status" value="1"/>
</dbReference>
<evidence type="ECO:0000259" key="1">
    <source>
        <dbReference type="PROSITE" id="PS50097"/>
    </source>
</evidence>